<keyword evidence="2" id="KW-1185">Reference proteome</keyword>
<comment type="caution">
    <text evidence="1">The sequence shown here is derived from an EMBL/GenBank/DDBJ whole genome shotgun (WGS) entry which is preliminary data.</text>
</comment>
<gene>
    <name evidence="1" type="ORF">LX13_003384</name>
</gene>
<evidence type="ECO:0008006" key="3">
    <source>
        <dbReference type="Google" id="ProtNLM"/>
    </source>
</evidence>
<name>A0ABT1HIF5_9NOCA</name>
<protein>
    <recommendedName>
        <fullName evidence="3">Universal stress protein family protein</fullName>
    </recommendedName>
</protein>
<accession>A0ABT1HIF5</accession>
<dbReference type="RefSeq" id="WP_253662472.1">
    <property type="nucleotide sequence ID" value="NZ_BAAAJQ010000001.1"/>
</dbReference>
<organism evidence="1 2">
    <name type="scientific">Williamsia maris</name>
    <dbReference type="NCBI Taxonomy" id="72806"/>
    <lineage>
        <taxon>Bacteria</taxon>
        <taxon>Bacillati</taxon>
        <taxon>Actinomycetota</taxon>
        <taxon>Actinomycetes</taxon>
        <taxon>Mycobacteriales</taxon>
        <taxon>Nocardiaceae</taxon>
        <taxon>Williamsia</taxon>
    </lineage>
</organism>
<evidence type="ECO:0000313" key="1">
    <source>
        <dbReference type="EMBL" id="MCP2177556.1"/>
    </source>
</evidence>
<evidence type="ECO:0000313" key="2">
    <source>
        <dbReference type="Proteomes" id="UP001206895"/>
    </source>
</evidence>
<reference evidence="1 2" key="1">
    <citation type="submission" date="2022-06" db="EMBL/GenBank/DDBJ databases">
        <title>Genomic Encyclopedia of Archaeal and Bacterial Type Strains, Phase II (KMG-II): from individual species to whole genera.</title>
        <authorList>
            <person name="Goeker M."/>
        </authorList>
    </citation>
    <scope>NUCLEOTIDE SEQUENCE [LARGE SCALE GENOMIC DNA]</scope>
    <source>
        <strain evidence="1 2">DSM 44693</strain>
    </source>
</reference>
<dbReference type="Proteomes" id="UP001206895">
    <property type="component" value="Unassembled WGS sequence"/>
</dbReference>
<sequence>MTTTQPTPAAVHRPGQARTPLTARGVVIVPVDDAAVLHEAIVRSRPFGRALRAVHVFAPGEDHAEFRGQWRTRHPLIELVELERPVDAGVIETLVDWIDVESRIDDVLVVIADDDGRRLLHAIPVGRGRDLERALTRRTGALVARVHCESVLEPRTPPSRKG</sequence>
<proteinExistence type="predicted"/>
<dbReference type="EMBL" id="JAMTCJ010000003">
    <property type="protein sequence ID" value="MCP2177556.1"/>
    <property type="molecule type" value="Genomic_DNA"/>
</dbReference>